<protein>
    <submittedName>
        <fullName evidence="1">Uncharacterized protein</fullName>
    </submittedName>
</protein>
<dbReference type="EMBL" id="CACRZD030000001">
    <property type="protein sequence ID" value="CAA6654290.1"/>
    <property type="molecule type" value="Genomic_DNA"/>
</dbReference>
<dbReference type="EMBL" id="LR743588">
    <property type="protein sequence ID" value="CAA2614500.1"/>
    <property type="molecule type" value="Genomic_DNA"/>
</dbReference>
<name>A0A7I8I9M6_SPIIN</name>
<evidence type="ECO:0000313" key="2">
    <source>
        <dbReference type="Proteomes" id="UP001189122"/>
    </source>
</evidence>
<keyword evidence="2" id="KW-1185">Reference proteome</keyword>
<dbReference type="Proteomes" id="UP001189122">
    <property type="component" value="Unassembled WGS sequence"/>
</dbReference>
<organism evidence="1">
    <name type="scientific">Spirodela intermedia</name>
    <name type="common">Intermediate duckweed</name>
    <dbReference type="NCBI Taxonomy" id="51605"/>
    <lineage>
        <taxon>Eukaryota</taxon>
        <taxon>Viridiplantae</taxon>
        <taxon>Streptophyta</taxon>
        <taxon>Embryophyta</taxon>
        <taxon>Tracheophyta</taxon>
        <taxon>Spermatophyta</taxon>
        <taxon>Magnoliopsida</taxon>
        <taxon>Liliopsida</taxon>
        <taxon>Araceae</taxon>
        <taxon>Lemnoideae</taxon>
        <taxon>Spirodela</taxon>
    </lineage>
</organism>
<dbReference type="AlphaFoldDB" id="A0A7I8I9M6"/>
<sequence>MHIFGSLLVTQDVLPLVTTKL</sequence>
<accession>A0A7I8I9M6</accession>
<gene>
    <name evidence="1" type="ORF">SI7747_01000880</name>
</gene>
<reference evidence="1 2" key="1">
    <citation type="submission" date="2019-12" db="EMBL/GenBank/DDBJ databases">
        <authorList>
            <person name="Scholz U."/>
            <person name="Mascher M."/>
            <person name="Fiebig A."/>
        </authorList>
    </citation>
    <scope>NUCLEOTIDE SEQUENCE</scope>
</reference>
<evidence type="ECO:0000313" key="1">
    <source>
        <dbReference type="EMBL" id="CAA2614500.1"/>
    </source>
</evidence>
<proteinExistence type="predicted"/>